<dbReference type="PANTHER" id="PTHR21089:SF1">
    <property type="entry name" value="BIFUNCTIONAL 3-DEHYDROQUINATE DEHYDRATASE_SHIKIMATE DEHYDROGENASE, CHLOROPLASTIC"/>
    <property type="match status" value="1"/>
</dbReference>
<accession>A0A0F0L8N8</accession>
<dbReference type="InterPro" id="IPR013708">
    <property type="entry name" value="Shikimate_DH-bd_N"/>
</dbReference>
<dbReference type="SUPFAM" id="SSF53223">
    <property type="entry name" value="Aminoacid dehydrogenase-like, N-terminal domain"/>
    <property type="match status" value="1"/>
</dbReference>
<dbReference type="OrthoDB" id="9776868at2"/>
<name>A0A0F0L8N8_9MICO</name>
<sequence length="270" mass="28206">MNASRLAVWGDPIAHSKSPALHAAAYDVLGLDWEYERRQVSAAEFAGVLDSLDSSWRGLSLTMPLKEEAFRAAAARDRHAALTGAVNTLLLGPEIAGFNTDVGGIVDALAEADVTDVRSVRILGAGATAASAVVAVAEIGAREVDVRARRPQRAAGLVELGGHLQVAVTCDALSAPTTPVDLTIATLPSGTELDGDLAERLASDGGVLFDAAYAPWPSALASVWGDRPVISGLGMLLHQAVRQIRVFRHGDPVVELPDEARILAAMRAAL</sequence>
<dbReference type="PATRIC" id="fig|82380.11.peg.3002"/>
<dbReference type="GO" id="GO:0009073">
    <property type="term" value="P:aromatic amino acid family biosynthetic process"/>
    <property type="evidence" value="ECO:0007669"/>
    <property type="project" value="UniProtKB-KW"/>
</dbReference>
<dbReference type="Proteomes" id="UP000033640">
    <property type="component" value="Unassembled WGS sequence"/>
</dbReference>
<evidence type="ECO:0000256" key="2">
    <source>
        <dbReference type="ARBA" id="ARBA00023141"/>
    </source>
</evidence>
<dbReference type="GO" id="GO:0004764">
    <property type="term" value="F:shikimate 3-dehydrogenase (NADP+) activity"/>
    <property type="evidence" value="ECO:0007669"/>
    <property type="project" value="UniProtKB-EC"/>
</dbReference>
<dbReference type="InterPro" id="IPR036291">
    <property type="entry name" value="NAD(P)-bd_dom_sf"/>
</dbReference>
<keyword evidence="2" id="KW-0028">Amino-acid biosynthesis</keyword>
<dbReference type="EC" id="1.1.1.25" evidence="4"/>
<dbReference type="GO" id="GO:0019632">
    <property type="term" value="P:shikimate metabolic process"/>
    <property type="evidence" value="ECO:0007669"/>
    <property type="project" value="TreeGrafter"/>
</dbReference>
<dbReference type="GO" id="GO:0009423">
    <property type="term" value="P:chorismate biosynthetic process"/>
    <property type="evidence" value="ECO:0007669"/>
    <property type="project" value="TreeGrafter"/>
</dbReference>
<comment type="caution">
    <text evidence="4">The sequence shown here is derived from an EMBL/GenBank/DDBJ whole genome shotgun (WGS) entry which is preliminary data.</text>
</comment>
<dbReference type="AlphaFoldDB" id="A0A0F0L8N8"/>
<dbReference type="GO" id="GO:0050661">
    <property type="term" value="F:NADP binding"/>
    <property type="evidence" value="ECO:0007669"/>
    <property type="project" value="TreeGrafter"/>
</dbReference>
<dbReference type="InterPro" id="IPR022893">
    <property type="entry name" value="Shikimate_DH_fam"/>
</dbReference>
<reference evidence="4 5" key="1">
    <citation type="submission" date="2015-02" db="EMBL/GenBank/DDBJ databases">
        <title>Draft genome sequences of ten Microbacterium spp. with emphasis on heavy metal contaminated environments.</title>
        <authorList>
            <person name="Corretto E."/>
        </authorList>
    </citation>
    <scope>NUCLEOTIDE SEQUENCE [LARGE SCALE GENOMIC DNA]</scope>
    <source>
        <strain evidence="4 5">BEL4b</strain>
    </source>
</reference>
<dbReference type="RefSeq" id="WP_082071684.1">
    <property type="nucleotide sequence ID" value="NZ_CAKKLT010000004.1"/>
</dbReference>
<dbReference type="Gene3D" id="3.40.50.720">
    <property type="entry name" value="NAD(P)-binding Rossmann-like Domain"/>
    <property type="match status" value="1"/>
</dbReference>
<dbReference type="InterPro" id="IPR046346">
    <property type="entry name" value="Aminoacid_DH-like_N_sf"/>
</dbReference>
<keyword evidence="4" id="KW-0560">Oxidoreductase</keyword>
<protein>
    <submittedName>
        <fullName evidence="4">Shikimate dehydrogenase</fullName>
        <ecNumber evidence="4">1.1.1.25</ecNumber>
    </submittedName>
</protein>
<evidence type="ECO:0000313" key="5">
    <source>
        <dbReference type="Proteomes" id="UP000033640"/>
    </source>
</evidence>
<dbReference type="GO" id="GO:0005829">
    <property type="term" value="C:cytosol"/>
    <property type="evidence" value="ECO:0007669"/>
    <property type="project" value="TreeGrafter"/>
</dbReference>
<evidence type="ECO:0000313" key="4">
    <source>
        <dbReference type="EMBL" id="KJL27906.1"/>
    </source>
</evidence>
<evidence type="ECO:0000256" key="1">
    <source>
        <dbReference type="ARBA" id="ARBA00004871"/>
    </source>
</evidence>
<feature type="domain" description="Shikimate dehydrogenase substrate binding N-terminal" evidence="3">
    <location>
        <begin position="8"/>
        <end position="89"/>
    </location>
</feature>
<dbReference type="SUPFAM" id="SSF51735">
    <property type="entry name" value="NAD(P)-binding Rossmann-fold domains"/>
    <property type="match status" value="1"/>
</dbReference>
<organism evidence="4 5">
    <name type="scientific">Microbacterium oxydans</name>
    <dbReference type="NCBI Taxonomy" id="82380"/>
    <lineage>
        <taxon>Bacteria</taxon>
        <taxon>Bacillati</taxon>
        <taxon>Actinomycetota</taxon>
        <taxon>Actinomycetes</taxon>
        <taxon>Micrococcales</taxon>
        <taxon>Microbacteriaceae</taxon>
        <taxon>Microbacterium</taxon>
    </lineage>
</organism>
<dbReference type="Gene3D" id="3.40.50.10860">
    <property type="entry name" value="Leucine Dehydrogenase, chain A, domain 1"/>
    <property type="match status" value="1"/>
</dbReference>
<dbReference type="PANTHER" id="PTHR21089">
    <property type="entry name" value="SHIKIMATE DEHYDROGENASE"/>
    <property type="match status" value="1"/>
</dbReference>
<dbReference type="EMBL" id="JYIW01000026">
    <property type="protein sequence ID" value="KJL27906.1"/>
    <property type="molecule type" value="Genomic_DNA"/>
</dbReference>
<comment type="pathway">
    <text evidence="1">Metabolic intermediate biosynthesis; chorismate biosynthesis; chorismate from D-erythrose 4-phosphate and phosphoenolpyruvate: step 4/7.</text>
</comment>
<dbReference type="Pfam" id="PF08501">
    <property type="entry name" value="Shikimate_dh_N"/>
    <property type="match status" value="1"/>
</dbReference>
<proteinExistence type="predicted"/>
<gene>
    <name evidence="4" type="primary">aroE_2</name>
    <name evidence="4" type="ORF">RS83_02966</name>
</gene>
<keyword evidence="2" id="KW-0057">Aromatic amino acid biosynthesis</keyword>
<evidence type="ECO:0000259" key="3">
    <source>
        <dbReference type="Pfam" id="PF08501"/>
    </source>
</evidence>